<dbReference type="GO" id="GO:0070860">
    <property type="term" value="C:RNA polymerase I core factor complex"/>
    <property type="evidence" value="ECO:0007669"/>
    <property type="project" value="TreeGrafter"/>
</dbReference>
<protein>
    <recommendedName>
        <fullName evidence="7">RNA polymerase I-specific transcription initiation factor RRN6-like protein</fullName>
    </recommendedName>
</protein>
<dbReference type="GO" id="GO:0001179">
    <property type="term" value="F:RNA polymerase I general transcription initiation factor binding"/>
    <property type="evidence" value="ECO:0007669"/>
    <property type="project" value="TreeGrafter"/>
</dbReference>
<dbReference type="AlphaFoldDB" id="A0A0C3HR93"/>
<evidence type="ECO:0000313" key="5">
    <source>
        <dbReference type="EMBL" id="KIN05550.1"/>
    </source>
</evidence>
<proteinExistence type="predicted"/>
<evidence type="ECO:0000259" key="2">
    <source>
        <dbReference type="Pfam" id="PF10214"/>
    </source>
</evidence>
<feature type="compositionally biased region" description="Basic residues" evidence="1">
    <location>
        <begin position="849"/>
        <end position="863"/>
    </location>
</feature>
<evidence type="ECO:0008006" key="7">
    <source>
        <dbReference type="Google" id="ProtNLM"/>
    </source>
</evidence>
<reference evidence="5 6" key="1">
    <citation type="submission" date="2014-04" db="EMBL/GenBank/DDBJ databases">
        <authorList>
            <consortium name="DOE Joint Genome Institute"/>
            <person name="Kuo A."/>
            <person name="Martino E."/>
            <person name="Perotto S."/>
            <person name="Kohler A."/>
            <person name="Nagy L.G."/>
            <person name="Floudas D."/>
            <person name="Copeland A."/>
            <person name="Barry K.W."/>
            <person name="Cichocki N."/>
            <person name="Veneault-Fourrey C."/>
            <person name="LaButti K."/>
            <person name="Lindquist E.A."/>
            <person name="Lipzen A."/>
            <person name="Lundell T."/>
            <person name="Morin E."/>
            <person name="Murat C."/>
            <person name="Sun H."/>
            <person name="Tunlid A."/>
            <person name="Henrissat B."/>
            <person name="Grigoriev I.V."/>
            <person name="Hibbett D.S."/>
            <person name="Martin F."/>
            <person name="Nordberg H.P."/>
            <person name="Cantor M.N."/>
            <person name="Hua S.X."/>
        </authorList>
    </citation>
    <scope>NUCLEOTIDE SEQUENCE [LARGE SCALE GENOMIC DNA]</scope>
    <source>
        <strain evidence="5 6">Zn</strain>
    </source>
</reference>
<feature type="domain" description="RRN6 helical bundle" evidence="4">
    <location>
        <begin position="452"/>
        <end position="650"/>
    </location>
</feature>
<dbReference type="GO" id="GO:0042790">
    <property type="term" value="P:nucleolar large rRNA transcription by RNA polymerase I"/>
    <property type="evidence" value="ECO:0007669"/>
    <property type="project" value="TreeGrafter"/>
</dbReference>
<name>A0A0C3HR93_OIDMZ</name>
<reference evidence="6" key="2">
    <citation type="submission" date="2015-01" db="EMBL/GenBank/DDBJ databases">
        <title>Evolutionary Origins and Diversification of the Mycorrhizal Mutualists.</title>
        <authorList>
            <consortium name="DOE Joint Genome Institute"/>
            <consortium name="Mycorrhizal Genomics Consortium"/>
            <person name="Kohler A."/>
            <person name="Kuo A."/>
            <person name="Nagy L.G."/>
            <person name="Floudas D."/>
            <person name="Copeland A."/>
            <person name="Barry K.W."/>
            <person name="Cichocki N."/>
            <person name="Veneault-Fourrey C."/>
            <person name="LaButti K."/>
            <person name="Lindquist E.A."/>
            <person name="Lipzen A."/>
            <person name="Lundell T."/>
            <person name="Morin E."/>
            <person name="Murat C."/>
            <person name="Riley R."/>
            <person name="Ohm R."/>
            <person name="Sun H."/>
            <person name="Tunlid A."/>
            <person name="Henrissat B."/>
            <person name="Grigoriev I.V."/>
            <person name="Hibbett D.S."/>
            <person name="Martin F."/>
        </authorList>
    </citation>
    <scope>NUCLEOTIDE SEQUENCE [LARGE SCALE GENOMIC DNA]</scope>
    <source>
        <strain evidence="6">Zn</strain>
    </source>
</reference>
<dbReference type="Pfam" id="PF20640">
    <property type="entry name" value="Rrn6_HB"/>
    <property type="match status" value="1"/>
</dbReference>
<dbReference type="InParanoid" id="A0A0C3HR93"/>
<dbReference type="InterPro" id="IPR019350">
    <property type="entry name" value="RNA_pol_I-sp_TIF_RRN6-like"/>
</dbReference>
<dbReference type="PANTHER" id="PTHR28221:SF2">
    <property type="entry name" value="RNA POLYMERASE I-SPECIFIC TRANSCRIPTION INITIATION FACTOR RRN6"/>
    <property type="match status" value="1"/>
</dbReference>
<feature type="compositionally biased region" description="Basic and acidic residues" evidence="1">
    <location>
        <begin position="792"/>
        <end position="803"/>
    </location>
</feature>
<dbReference type="InterPro" id="IPR048536">
    <property type="entry name" value="Rrn6_K-rich"/>
</dbReference>
<dbReference type="Pfam" id="PF20639">
    <property type="entry name" value="Rrn6_K-rich"/>
    <property type="match status" value="1"/>
</dbReference>
<dbReference type="GO" id="GO:0001163">
    <property type="term" value="F:RNA polymerase I transcription regulatory region sequence-specific DNA binding"/>
    <property type="evidence" value="ECO:0007669"/>
    <property type="project" value="TreeGrafter"/>
</dbReference>
<gene>
    <name evidence="5" type="ORF">OIDMADRAFT_188861</name>
</gene>
<evidence type="ECO:0000259" key="4">
    <source>
        <dbReference type="Pfam" id="PF20640"/>
    </source>
</evidence>
<dbReference type="Proteomes" id="UP000054321">
    <property type="component" value="Unassembled WGS sequence"/>
</dbReference>
<feature type="compositionally biased region" description="Polar residues" evidence="1">
    <location>
        <begin position="804"/>
        <end position="830"/>
    </location>
</feature>
<keyword evidence="6" id="KW-1185">Reference proteome</keyword>
<feature type="compositionally biased region" description="Basic residues" evidence="1">
    <location>
        <begin position="782"/>
        <end position="791"/>
    </location>
</feature>
<dbReference type="HOGENOM" id="CLU_005807_1_0_1"/>
<feature type="domain" description="RRN6 K-rich C-terminal" evidence="3">
    <location>
        <begin position="747"/>
        <end position="863"/>
    </location>
</feature>
<dbReference type="InterPro" id="IPR048537">
    <property type="entry name" value="RRN6_HB"/>
</dbReference>
<dbReference type="InterPro" id="IPR048535">
    <property type="entry name" value="RRN6_beta-prop"/>
</dbReference>
<evidence type="ECO:0000259" key="3">
    <source>
        <dbReference type="Pfam" id="PF20639"/>
    </source>
</evidence>
<evidence type="ECO:0000256" key="1">
    <source>
        <dbReference type="SAM" id="MobiDB-lite"/>
    </source>
</evidence>
<accession>A0A0C3HR93</accession>
<feature type="region of interest" description="Disordered" evidence="1">
    <location>
        <begin position="782"/>
        <end position="863"/>
    </location>
</feature>
<dbReference type="EMBL" id="KN832871">
    <property type="protein sequence ID" value="KIN05550.1"/>
    <property type="molecule type" value="Genomic_DNA"/>
</dbReference>
<dbReference type="Pfam" id="PF10214">
    <property type="entry name" value="Rrn6_beta-prop"/>
    <property type="match status" value="1"/>
</dbReference>
<feature type="domain" description="RRN6 beta-propeller" evidence="2">
    <location>
        <begin position="101"/>
        <end position="322"/>
    </location>
</feature>
<organism evidence="5 6">
    <name type="scientific">Oidiodendron maius (strain Zn)</name>
    <dbReference type="NCBI Taxonomy" id="913774"/>
    <lineage>
        <taxon>Eukaryota</taxon>
        <taxon>Fungi</taxon>
        <taxon>Dikarya</taxon>
        <taxon>Ascomycota</taxon>
        <taxon>Pezizomycotina</taxon>
        <taxon>Leotiomycetes</taxon>
        <taxon>Leotiomycetes incertae sedis</taxon>
        <taxon>Myxotrichaceae</taxon>
        <taxon>Oidiodendron</taxon>
    </lineage>
</organism>
<evidence type="ECO:0000313" key="6">
    <source>
        <dbReference type="Proteomes" id="UP000054321"/>
    </source>
</evidence>
<dbReference type="PANTHER" id="PTHR28221">
    <property type="entry name" value="RNA POLYMERASE I-SPECIFIC TRANSCRIPTION INITIATION FACTOR RRN6"/>
    <property type="match status" value="1"/>
</dbReference>
<dbReference type="OrthoDB" id="4090074at2759"/>
<dbReference type="STRING" id="913774.A0A0C3HR93"/>
<sequence length="863" mass="96612">MADRRVSDLSYGHLGDASYDIDERQWEFSVDTCHSQIFEQIAPFKESLPSIVPDIPKTVRAHNFAQSQMKWIIKTRPELFPANVIASSFTKTSASRKDDIPSFGQLLAIGGAVEADRPTEQRTQPIIAIPSGEAGHVLRLVRAQTEYRGWRKQSAVKLPLLHASRDIGYWVGTGGTIHQITFSNERNGPGTLLAIRQDSVVTIFRPMYHKQRARAVVPKGYDNQYPSSRLCANPIATLTAEQCGSRRHADISFNPFYSRQFGVVDDSGHWSIWDIEGRMRRNTTLELVPGRSGGIYDDSVHSPHGKDFQKTDSWHRILWGSNRSPTNFRHMFVLTTSRIFWINVLPAAGERGEKDAGLRVILSYRHFRDISDETMRLTVLPEDVYVLISSAKSPLVNFYVFSTDLDHIGPTSSQGSFSFVTGEDFQHSDHEIISLSRTLFKSSDAMADSLVVADDNVSEEEIDYAATNLSQNHSQFSEIGKRQDFLRPSLDWQSMFQRMYMDTFSYDTLDSSLKSFESMSELVDNISHFIGQRSENDTLPITSLFEISHLADFSGDLQQSSLVLSSFLENLQTHQDFHKSFELVLSDLNSCPGTGLTVAGAPKFSDLLRVYDQVGEHWMASLPLKVSNLARLSKFKVARRVAVELCLSSIAVSIHKISSAAKVTTQSGGDLALHGEEPEESPSLMTPNVAINVPLGVAFSLPASSRAPSVYSHTSNEGSEFAENTSIARLRQYAVSIKPRSDLHESPLLAQWHSTPGVDPALYSWRSMVDEVEDELDLHKRREKEHRRRRTERFLQREQRKESQGSSQPTVMRPSSQPEIGQPATSSQSVADIPMTQPDRGSFGARSAKPGKKRKGKRRAAGF</sequence>